<comment type="subcellular location">
    <subcellularLocation>
        <location evidence="1">Cytoplasm</location>
    </subcellularLocation>
</comment>
<evidence type="ECO:0000313" key="7">
    <source>
        <dbReference type="Proteomes" id="UP000075840"/>
    </source>
</evidence>
<dbReference type="PANTHER" id="PTHR31328:SF2">
    <property type="entry name" value="BIOGENESIS OF LYSOSOME-RELATED ORGANELLES COMPLEX 1 SUBUNIT 6"/>
    <property type="match status" value="1"/>
</dbReference>
<accession>A0A1I8JTG5</accession>
<name>A0A1I8JTG5_ANOAR</name>
<dbReference type="EnsemblMetazoa" id="AARA016043-RA">
    <property type="protein sequence ID" value="AARA016043-PA"/>
    <property type="gene ID" value="AARA016043"/>
</dbReference>
<dbReference type="VEuPathDB" id="VectorBase:AARA21_009832"/>
<dbReference type="InterPro" id="IPR017242">
    <property type="entry name" value="BLOC-1_pallidin"/>
</dbReference>
<dbReference type="VEuPathDB" id="VectorBase:AARA016043"/>
<proteinExistence type="inferred from homology"/>
<comment type="function">
    <text evidence="5">Component of the biogenesis of lysosome-related organelles complex-1 (BLOC-1) involved in pigment granule biogenesis.</text>
</comment>
<evidence type="ECO:0000256" key="1">
    <source>
        <dbReference type="ARBA" id="ARBA00004496"/>
    </source>
</evidence>
<dbReference type="AlphaFoldDB" id="A0A1I8JTG5"/>
<evidence type="ECO:0000256" key="3">
    <source>
        <dbReference type="ARBA" id="ARBA00019579"/>
    </source>
</evidence>
<evidence type="ECO:0000256" key="2">
    <source>
        <dbReference type="ARBA" id="ARBA00005767"/>
    </source>
</evidence>
<evidence type="ECO:0000256" key="4">
    <source>
        <dbReference type="ARBA" id="ARBA00022490"/>
    </source>
</evidence>
<dbReference type="GO" id="GO:0030133">
    <property type="term" value="C:transport vesicle"/>
    <property type="evidence" value="ECO:0007669"/>
    <property type="project" value="TreeGrafter"/>
</dbReference>
<dbReference type="Pfam" id="PF14712">
    <property type="entry name" value="Snapin_Pallidin"/>
    <property type="match status" value="1"/>
</dbReference>
<dbReference type="PIRSF" id="PIRSF037609">
    <property type="entry name" value="BLOC-1_complex_pallidin"/>
    <property type="match status" value="1"/>
</dbReference>
<evidence type="ECO:0000256" key="5">
    <source>
        <dbReference type="PIRNR" id="PIRNR037609"/>
    </source>
</evidence>
<sequence length="141" mass="16421">MSEETSDSESQDIQEHNETVRALSAGLLQIYEPKLREVKENLKELINKQNDLQIAMTSEKNAFSSRQIQEVNEMVLKTKAYKDKVARIKMQMHQIHQRTKNLRAKALEIQELKVNQCATKLQQLHYEESLVANSKRTPRKS</sequence>
<protein>
    <recommendedName>
        <fullName evidence="3 5">Biogenesis of lysosome-related organelles complex 1 subunit 6</fullName>
        <shortName evidence="5">BLOC-1 subunit 6</shortName>
    </recommendedName>
</protein>
<reference evidence="6" key="1">
    <citation type="submission" date="2022-08" db="UniProtKB">
        <authorList>
            <consortium name="EnsemblMetazoa"/>
        </authorList>
    </citation>
    <scope>IDENTIFICATION</scope>
    <source>
        <strain evidence="6">Dongola</strain>
    </source>
</reference>
<evidence type="ECO:0000313" key="6">
    <source>
        <dbReference type="EnsemblMetazoa" id="AARA016043-PA"/>
    </source>
</evidence>
<organism evidence="6 7">
    <name type="scientific">Anopheles arabiensis</name>
    <name type="common">Mosquito</name>
    <dbReference type="NCBI Taxonomy" id="7173"/>
    <lineage>
        <taxon>Eukaryota</taxon>
        <taxon>Metazoa</taxon>
        <taxon>Ecdysozoa</taxon>
        <taxon>Arthropoda</taxon>
        <taxon>Hexapoda</taxon>
        <taxon>Insecta</taxon>
        <taxon>Pterygota</taxon>
        <taxon>Neoptera</taxon>
        <taxon>Endopterygota</taxon>
        <taxon>Diptera</taxon>
        <taxon>Nematocera</taxon>
        <taxon>Culicoidea</taxon>
        <taxon>Culicidae</taxon>
        <taxon>Anophelinae</taxon>
        <taxon>Anopheles</taxon>
    </lineage>
</organism>
<keyword evidence="7" id="KW-1185">Reference proteome</keyword>
<dbReference type="PANTHER" id="PTHR31328">
    <property type="entry name" value="BIOGENESIS OF LYSOSOME-RELATED ORGANELLES COMPLEX 1 SUBUNIT 6"/>
    <property type="match status" value="1"/>
</dbReference>
<dbReference type="Proteomes" id="UP000075840">
    <property type="component" value="Unassembled WGS sequence"/>
</dbReference>
<dbReference type="EMBL" id="APCN01002823">
    <property type="status" value="NOT_ANNOTATED_CDS"/>
    <property type="molecule type" value="Genomic_DNA"/>
</dbReference>
<dbReference type="InterPro" id="IPR028119">
    <property type="entry name" value="Snapin/Pallidin/Snn1"/>
</dbReference>
<dbReference type="GO" id="GO:0031083">
    <property type="term" value="C:BLOC-1 complex"/>
    <property type="evidence" value="ECO:0007669"/>
    <property type="project" value="TreeGrafter"/>
</dbReference>
<keyword evidence="4" id="KW-0963">Cytoplasm</keyword>
<comment type="similarity">
    <text evidence="2 5">Belongs to the BLOC1S6 family.</text>
</comment>